<organism evidence="11 12">
    <name type="scientific">Acidimicrobium ferrooxidans (strain DSM 10331 / JCM 15462 / NBRC 103882 / ICP)</name>
    <dbReference type="NCBI Taxonomy" id="525909"/>
    <lineage>
        <taxon>Bacteria</taxon>
        <taxon>Bacillati</taxon>
        <taxon>Actinomycetota</taxon>
        <taxon>Acidimicrobiia</taxon>
        <taxon>Acidimicrobiales</taxon>
        <taxon>Acidimicrobiaceae</taxon>
        <taxon>Acidimicrobium</taxon>
    </lineage>
</organism>
<evidence type="ECO:0000256" key="5">
    <source>
        <dbReference type="ARBA" id="ARBA00023235"/>
    </source>
</evidence>
<dbReference type="AlphaFoldDB" id="C7M1W6"/>
<proteinExistence type="inferred from homology"/>
<keyword evidence="4 6" id="KW-0324">Glycolysis</keyword>
<dbReference type="EC" id="5.4.2.11" evidence="6 10"/>
<feature type="binding site" evidence="6 8">
    <location>
        <begin position="114"/>
        <end position="115"/>
    </location>
    <ligand>
        <name>substrate</name>
    </ligand>
</feature>
<dbReference type="InterPro" id="IPR013078">
    <property type="entry name" value="His_Pase_superF_clade-1"/>
</dbReference>
<dbReference type="InterPro" id="IPR001345">
    <property type="entry name" value="PG/BPGM_mutase_AS"/>
</dbReference>
<dbReference type="Gene3D" id="3.40.50.1240">
    <property type="entry name" value="Phosphoglycerate mutase-like"/>
    <property type="match status" value="1"/>
</dbReference>
<evidence type="ECO:0000256" key="10">
    <source>
        <dbReference type="RuleBase" id="RU004512"/>
    </source>
</evidence>
<evidence type="ECO:0000256" key="6">
    <source>
        <dbReference type="HAMAP-Rule" id="MF_01039"/>
    </source>
</evidence>
<dbReference type="PIRSF" id="PIRSF000709">
    <property type="entry name" value="6PFK_2-Ptase"/>
    <property type="match status" value="1"/>
</dbReference>
<dbReference type="PANTHER" id="PTHR11931">
    <property type="entry name" value="PHOSPHOGLYCERATE MUTASE"/>
    <property type="match status" value="1"/>
</dbReference>
<feature type="binding site" evidence="6 8">
    <location>
        <begin position="8"/>
        <end position="15"/>
    </location>
    <ligand>
        <name>substrate</name>
    </ligand>
</feature>
<feature type="binding site" evidence="6 8">
    <location>
        <position position="60"/>
    </location>
    <ligand>
        <name>substrate</name>
    </ligand>
</feature>
<feature type="binding site" evidence="6 8">
    <location>
        <begin position="183"/>
        <end position="184"/>
    </location>
    <ligand>
        <name>substrate</name>
    </ligand>
</feature>
<evidence type="ECO:0000256" key="7">
    <source>
        <dbReference type="PIRSR" id="PIRSR613078-1"/>
    </source>
</evidence>
<name>C7M1W6_ACIFD</name>
<evidence type="ECO:0000256" key="2">
    <source>
        <dbReference type="ARBA" id="ARBA00006717"/>
    </source>
</evidence>
<evidence type="ECO:0000256" key="3">
    <source>
        <dbReference type="ARBA" id="ARBA00022432"/>
    </source>
</evidence>
<dbReference type="eggNOG" id="COG0588">
    <property type="taxonomic scope" value="Bacteria"/>
</dbReference>
<comment type="function">
    <text evidence="6 10">Catalyzes the interconversion of 2-phosphoglycerate and 3-phosphoglycerate.</text>
</comment>
<comment type="similarity">
    <text evidence="2 6">Belongs to the phosphoglycerate mutase family. BPG-dependent PGAM subfamily.</text>
</comment>
<dbReference type="UniPathway" id="UPA00109">
    <property type="reaction ID" value="UER00186"/>
</dbReference>
<feature type="site" description="Transition state stabilizer" evidence="6 9">
    <location>
        <position position="182"/>
    </location>
</feature>
<dbReference type="CDD" id="cd07067">
    <property type="entry name" value="HP_PGM_like"/>
    <property type="match status" value="1"/>
</dbReference>
<dbReference type="RefSeq" id="WP_015799339.1">
    <property type="nucleotide sequence ID" value="NC_013124.1"/>
</dbReference>
<dbReference type="KEGG" id="afo:Afer_1959"/>
<feature type="binding site" evidence="6 8">
    <location>
        <begin position="87"/>
        <end position="90"/>
    </location>
    <ligand>
        <name>substrate</name>
    </ligand>
</feature>
<dbReference type="GO" id="GO:0004619">
    <property type="term" value="F:phosphoglycerate mutase activity"/>
    <property type="evidence" value="ECO:0007669"/>
    <property type="project" value="UniProtKB-UniRule"/>
</dbReference>
<dbReference type="SMART" id="SM00855">
    <property type="entry name" value="PGAM"/>
    <property type="match status" value="1"/>
</dbReference>
<gene>
    <name evidence="6" type="primary">gpmA</name>
    <name evidence="11" type="ordered locus">Afer_1959</name>
</gene>
<sequence length="217" mass="24596">MGTLILVRHGQSTYNAENRFTGWVDVPLTDQGVAEAKEAAKAIEADGLRPDVLVTSVLERAITTAELMLHELERPWLPVLRSWRLNERHYGALQGLNKAETAARYGDEQVKLWRRSFDVRPPETDVEAQRLLHADERYRMLPLALVPRTEALCDVIDRVLPYYYDVIVPLLWDGHTVLVSAHGNSLRGLVKVLRDLDDDEVVSLEIANGEPLVFRVP</sequence>
<dbReference type="GO" id="GO:0006094">
    <property type="term" value="P:gluconeogenesis"/>
    <property type="evidence" value="ECO:0007669"/>
    <property type="project" value="UniProtKB-UniRule"/>
</dbReference>
<feature type="active site" description="Proton donor/acceptor" evidence="6 7">
    <location>
        <position position="87"/>
    </location>
</feature>
<evidence type="ECO:0000313" key="11">
    <source>
        <dbReference type="EMBL" id="ACU54863.1"/>
    </source>
</evidence>
<comment type="pathway">
    <text evidence="6 10">Carbohydrate degradation; glycolysis; pyruvate from D-glyceraldehyde 3-phosphate: step 3/5.</text>
</comment>
<dbReference type="FunFam" id="3.40.50.1240:FF:000003">
    <property type="entry name" value="2,3-bisphosphoglycerate-dependent phosphoglycerate mutase"/>
    <property type="match status" value="1"/>
</dbReference>
<dbReference type="InterPro" id="IPR029033">
    <property type="entry name" value="His_PPase_superfam"/>
</dbReference>
<feature type="active site" description="Tele-phosphohistidine intermediate" evidence="6 7">
    <location>
        <position position="9"/>
    </location>
</feature>
<dbReference type="EMBL" id="CP001631">
    <property type="protein sequence ID" value="ACU54863.1"/>
    <property type="molecule type" value="Genomic_DNA"/>
</dbReference>
<dbReference type="NCBIfam" id="TIGR01258">
    <property type="entry name" value="pgm_1"/>
    <property type="match status" value="1"/>
</dbReference>
<reference evidence="11 12" key="1">
    <citation type="journal article" date="2009" name="Stand. Genomic Sci.">
        <title>Complete genome sequence of Acidimicrobium ferrooxidans type strain (ICP).</title>
        <authorList>
            <person name="Clum A."/>
            <person name="Nolan M."/>
            <person name="Lang E."/>
            <person name="Glavina Del Rio T."/>
            <person name="Tice H."/>
            <person name="Copeland A."/>
            <person name="Cheng J.F."/>
            <person name="Lucas S."/>
            <person name="Chen F."/>
            <person name="Bruce D."/>
            <person name="Goodwin L."/>
            <person name="Pitluck S."/>
            <person name="Ivanova N."/>
            <person name="Mavrommatis K."/>
            <person name="Mikhailova N."/>
            <person name="Pati A."/>
            <person name="Chen A."/>
            <person name="Palaniappan K."/>
            <person name="Goker M."/>
            <person name="Spring S."/>
            <person name="Land M."/>
            <person name="Hauser L."/>
            <person name="Chang Y.J."/>
            <person name="Jeffries C.C."/>
            <person name="Chain P."/>
            <person name="Bristow J."/>
            <person name="Eisen J.A."/>
            <person name="Markowitz V."/>
            <person name="Hugenholtz P."/>
            <person name="Kyrpides N.C."/>
            <person name="Klenk H.P."/>
            <person name="Lapidus A."/>
        </authorList>
    </citation>
    <scope>NUCLEOTIDE SEQUENCE [LARGE SCALE GENOMIC DNA]</scope>
    <source>
        <strain evidence="12">DSM 10331 / JCM 15462 / NBRC 103882 / ICP</strain>
    </source>
</reference>
<evidence type="ECO:0000256" key="9">
    <source>
        <dbReference type="PIRSR" id="PIRSR613078-3"/>
    </source>
</evidence>
<comment type="catalytic activity">
    <reaction evidence="1 6 10">
        <text>(2R)-2-phosphoglycerate = (2R)-3-phosphoglycerate</text>
        <dbReference type="Rhea" id="RHEA:15901"/>
        <dbReference type="ChEBI" id="CHEBI:58272"/>
        <dbReference type="ChEBI" id="CHEBI:58289"/>
        <dbReference type="EC" id="5.4.2.11"/>
    </reaction>
</comment>
<keyword evidence="3 6" id="KW-0312">Gluconeogenesis</keyword>
<dbReference type="STRING" id="525909.Afer_1959"/>
<dbReference type="Pfam" id="PF00300">
    <property type="entry name" value="His_Phos_1"/>
    <property type="match status" value="1"/>
</dbReference>
<dbReference type="InterPro" id="IPR005952">
    <property type="entry name" value="Phosphogly_mut1"/>
</dbReference>
<dbReference type="HOGENOM" id="CLU_033323_1_1_11"/>
<dbReference type="OrthoDB" id="9781415at2"/>
<protein>
    <recommendedName>
        <fullName evidence="6 10">2,3-bisphosphoglycerate-dependent phosphoglycerate mutase</fullName>
        <shortName evidence="6">BPG-dependent PGAM</shortName>
        <shortName evidence="6">PGAM</shortName>
        <shortName evidence="6">Phosphoglyceromutase</shortName>
        <shortName evidence="6">dPGM</shortName>
        <ecNumber evidence="6 10">5.4.2.11</ecNumber>
    </recommendedName>
</protein>
<keyword evidence="12" id="KW-1185">Reference proteome</keyword>
<dbReference type="SUPFAM" id="SSF53254">
    <property type="entry name" value="Phosphoglycerate mutase-like"/>
    <property type="match status" value="1"/>
</dbReference>
<dbReference type="PROSITE" id="PS00175">
    <property type="entry name" value="PG_MUTASE"/>
    <property type="match status" value="1"/>
</dbReference>
<evidence type="ECO:0000256" key="4">
    <source>
        <dbReference type="ARBA" id="ARBA00023152"/>
    </source>
</evidence>
<evidence type="ECO:0000256" key="8">
    <source>
        <dbReference type="PIRSR" id="PIRSR613078-2"/>
    </source>
</evidence>
<evidence type="ECO:0000313" key="12">
    <source>
        <dbReference type="Proteomes" id="UP000000771"/>
    </source>
</evidence>
<accession>C7M1W6</accession>
<feature type="binding site" evidence="6 8">
    <location>
        <begin position="21"/>
        <end position="22"/>
    </location>
    <ligand>
        <name>substrate</name>
    </ligand>
</feature>
<feature type="binding site" evidence="6 8">
    <location>
        <position position="98"/>
    </location>
    <ligand>
        <name>substrate</name>
    </ligand>
</feature>
<dbReference type="Proteomes" id="UP000000771">
    <property type="component" value="Chromosome"/>
</dbReference>
<dbReference type="HAMAP" id="MF_01039">
    <property type="entry name" value="PGAM_GpmA"/>
    <property type="match status" value="1"/>
</dbReference>
<dbReference type="GO" id="GO:0006096">
    <property type="term" value="P:glycolytic process"/>
    <property type="evidence" value="ECO:0007669"/>
    <property type="project" value="UniProtKB-UniRule"/>
</dbReference>
<evidence type="ECO:0000256" key="1">
    <source>
        <dbReference type="ARBA" id="ARBA00000380"/>
    </source>
</evidence>
<keyword evidence="5 6" id="KW-0413">Isomerase</keyword>